<reference evidence="1" key="1">
    <citation type="journal article" date="2015" name="Nature">
        <title>Complex archaea that bridge the gap between prokaryotes and eukaryotes.</title>
        <authorList>
            <person name="Spang A."/>
            <person name="Saw J.H."/>
            <person name="Jorgensen S.L."/>
            <person name="Zaremba-Niedzwiedzka K."/>
            <person name="Martijn J."/>
            <person name="Lind A.E."/>
            <person name="van Eijk R."/>
            <person name="Schleper C."/>
            <person name="Guy L."/>
            <person name="Ettema T.J."/>
        </authorList>
    </citation>
    <scope>NUCLEOTIDE SEQUENCE</scope>
</reference>
<sequence>MKSENPLDAAANKLDDAQRKYFSSEKGKDALRRYFGSEQGKQALRRAQATYYRKQKALLEFAKQCEEWLEQNPGKTVEDFLEGIQNEQNSDNG</sequence>
<evidence type="ECO:0000313" key="1">
    <source>
        <dbReference type="EMBL" id="KKN02646.1"/>
    </source>
</evidence>
<dbReference type="AlphaFoldDB" id="A0A0F9PNI2"/>
<name>A0A0F9PNI2_9ZZZZ</name>
<proteinExistence type="predicted"/>
<dbReference type="EMBL" id="LAZR01005126">
    <property type="protein sequence ID" value="KKN02646.1"/>
    <property type="molecule type" value="Genomic_DNA"/>
</dbReference>
<gene>
    <name evidence="1" type="ORF">LCGC14_1115560</name>
</gene>
<protein>
    <submittedName>
        <fullName evidence="1">Uncharacterized protein</fullName>
    </submittedName>
</protein>
<accession>A0A0F9PNI2</accession>
<organism evidence="1">
    <name type="scientific">marine sediment metagenome</name>
    <dbReference type="NCBI Taxonomy" id="412755"/>
    <lineage>
        <taxon>unclassified sequences</taxon>
        <taxon>metagenomes</taxon>
        <taxon>ecological metagenomes</taxon>
    </lineage>
</organism>
<comment type="caution">
    <text evidence="1">The sequence shown here is derived from an EMBL/GenBank/DDBJ whole genome shotgun (WGS) entry which is preliminary data.</text>
</comment>